<dbReference type="EMBL" id="QXFW01001438">
    <property type="protein sequence ID" value="KAE8990786.1"/>
    <property type="molecule type" value="Genomic_DNA"/>
</dbReference>
<evidence type="ECO:0000313" key="4">
    <source>
        <dbReference type="EMBL" id="KAE9090872.1"/>
    </source>
</evidence>
<dbReference type="Proteomes" id="UP000441208">
    <property type="component" value="Unassembled WGS sequence"/>
</dbReference>
<evidence type="ECO:0008006" key="14">
    <source>
        <dbReference type="Google" id="ProtNLM"/>
    </source>
</evidence>
<evidence type="ECO:0000313" key="7">
    <source>
        <dbReference type="EMBL" id="KAE9294081.1"/>
    </source>
</evidence>
<evidence type="ECO:0000313" key="2">
    <source>
        <dbReference type="EMBL" id="KAE8934641.1"/>
    </source>
</evidence>
<organism evidence="3 12">
    <name type="scientific">Phytophthora fragariae</name>
    <dbReference type="NCBI Taxonomy" id="53985"/>
    <lineage>
        <taxon>Eukaryota</taxon>
        <taxon>Sar</taxon>
        <taxon>Stramenopiles</taxon>
        <taxon>Oomycota</taxon>
        <taxon>Peronosporomycetes</taxon>
        <taxon>Peronosporales</taxon>
        <taxon>Peronosporaceae</taxon>
        <taxon>Phytophthora</taxon>
    </lineage>
</organism>
<evidence type="ECO:0000313" key="9">
    <source>
        <dbReference type="Proteomes" id="UP000437068"/>
    </source>
</evidence>
<proteinExistence type="predicted"/>
<reference evidence="12 13" key="1">
    <citation type="submission" date="2018-09" db="EMBL/GenBank/DDBJ databases">
        <title>Genomic investigation of the strawberry pathogen Phytophthora fragariae indicates pathogenicity is determined by transcriptional variation in three key races.</title>
        <authorList>
            <person name="Adams T.M."/>
            <person name="Armitage A.D."/>
            <person name="Sobczyk M.K."/>
            <person name="Bates H.J."/>
            <person name="Dunwell J.M."/>
            <person name="Nellist C.F."/>
            <person name="Harrison R.J."/>
        </authorList>
    </citation>
    <scope>NUCLEOTIDE SEQUENCE [LARGE SCALE GENOMIC DNA]</scope>
    <source>
        <strain evidence="7 9">A4</strain>
        <strain evidence="6 13">BC-23</strain>
        <strain evidence="5 10">NOV-5</strain>
        <strain evidence="4 11">NOV-71</strain>
        <strain evidence="2 8">NOV-9</strain>
        <strain evidence="3 12">SCRP245</strain>
    </source>
</reference>
<dbReference type="Proteomes" id="UP000440732">
    <property type="component" value="Unassembled WGS sequence"/>
</dbReference>
<sequence>MLHTMVYCSTVHVLLVHVLIHVFSNRVPTIIPHFACRELQRLNRYTFKLTNQRRNRKVHEIAC</sequence>
<comment type="caution">
    <text evidence="3">The sequence shown here is derived from an EMBL/GenBank/DDBJ whole genome shotgun (WGS) entry which is preliminary data.</text>
</comment>
<keyword evidence="1" id="KW-0732">Signal</keyword>
<evidence type="ECO:0000313" key="11">
    <source>
        <dbReference type="Proteomes" id="UP000441208"/>
    </source>
</evidence>
<accession>A0A6A3J675</accession>
<dbReference type="Proteomes" id="UP000476176">
    <property type="component" value="Unassembled WGS sequence"/>
</dbReference>
<dbReference type="Proteomes" id="UP000429523">
    <property type="component" value="Unassembled WGS sequence"/>
</dbReference>
<dbReference type="AlphaFoldDB" id="A0A6A3J675"/>
<protein>
    <recommendedName>
        <fullName evidence="14">Secreted protein</fullName>
    </recommendedName>
</protein>
<dbReference type="Proteomes" id="UP000460718">
    <property type="component" value="Unassembled WGS sequence"/>
</dbReference>
<evidence type="ECO:0000313" key="6">
    <source>
        <dbReference type="EMBL" id="KAE9219059.1"/>
    </source>
</evidence>
<feature type="chain" id="PRO_5036164549" description="Secreted protein" evidence="1">
    <location>
        <begin position="25"/>
        <end position="63"/>
    </location>
</feature>
<dbReference type="EMBL" id="QXGA01001672">
    <property type="protein sequence ID" value="KAE9113229.1"/>
    <property type="molecule type" value="Genomic_DNA"/>
</dbReference>
<dbReference type="EMBL" id="QXGE01001335">
    <property type="protein sequence ID" value="KAE9294081.1"/>
    <property type="molecule type" value="Genomic_DNA"/>
</dbReference>
<evidence type="ECO:0000313" key="12">
    <source>
        <dbReference type="Proteomes" id="UP000460718"/>
    </source>
</evidence>
<dbReference type="EMBL" id="QXFZ01001416">
    <property type="protein sequence ID" value="KAE9090872.1"/>
    <property type="molecule type" value="Genomic_DNA"/>
</dbReference>
<evidence type="ECO:0000256" key="1">
    <source>
        <dbReference type="SAM" id="SignalP"/>
    </source>
</evidence>
<evidence type="ECO:0000313" key="10">
    <source>
        <dbReference type="Proteomes" id="UP000440732"/>
    </source>
</evidence>
<name>A0A6A3J675_9STRA</name>
<dbReference type="EMBL" id="QXGF01000885">
    <property type="protein sequence ID" value="KAE8934641.1"/>
    <property type="molecule type" value="Genomic_DNA"/>
</dbReference>
<evidence type="ECO:0000313" key="8">
    <source>
        <dbReference type="Proteomes" id="UP000429523"/>
    </source>
</evidence>
<evidence type="ECO:0000313" key="13">
    <source>
        <dbReference type="Proteomes" id="UP000476176"/>
    </source>
</evidence>
<evidence type="ECO:0000313" key="3">
    <source>
        <dbReference type="EMBL" id="KAE8990786.1"/>
    </source>
</evidence>
<evidence type="ECO:0000313" key="5">
    <source>
        <dbReference type="EMBL" id="KAE9113229.1"/>
    </source>
</evidence>
<feature type="signal peptide" evidence="1">
    <location>
        <begin position="1"/>
        <end position="24"/>
    </location>
</feature>
<gene>
    <name evidence="7" type="ORF">PF001_g17951</name>
    <name evidence="6" type="ORF">PF004_g13705</name>
    <name evidence="5" type="ORF">PF006_g19800</name>
    <name evidence="4" type="ORF">PF007_g19080</name>
    <name evidence="2" type="ORF">PF009_g15389</name>
    <name evidence="3" type="ORF">PF011_g18208</name>
</gene>
<dbReference type="EMBL" id="QXGC01000845">
    <property type="protein sequence ID" value="KAE9219059.1"/>
    <property type="molecule type" value="Genomic_DNA"/>
</dbReference>
<dbReference type="Proteomes" id="UP000437068">
    <property type="component" value="Unassembled WGS sequence"/>
</dbReference>